<keyword evidence="4" id="KW-1185">Reference proteome</keyword>
<protein>
    <submittedName>
        <fullName evidence="3">L-ascorbate metabolism protein UlaG, beta-lactamase superfamily</fullName>
    </submittedName>
</protein>
<dbReference type="InterPro" id="IPR036866">
    <property type="entry name" value="RibonucZ/Hydroxyglut_hydro"/>
</dbReference>
<dbReference type="InterPro" id="IPR050114">
    <property type="entry name" value="UPF0173_UPF0282_UlaG_hydrolase"/>
</dbReference>
<accession>A0A1G6SE01</accession>
<name>A0A1G6SE01_9BACI</name>
<dbReference type="SMART" id="SM00849">
    <property type="entry name" value="Lactamase_B"/>
    <property type="match status" value="1"/>
</dbReference>
<reference evidence="4" key="1">
    <citation type="submission" date="2016-10" db="EMBL/GenBank/DDBJ databases">
        <authorList>
            <person name="Varghese N."/>
            <person name="Submissions S."/>
        </authorList>
    </citation>
    <scope>NUCLEOTIDE SEQUENCE [LARGE SCALE GENOMIC DNA]</scope>
    <source>
        <strain evidence="4">DSM 21620</strain>
    </source>
</reference>
<dbReference type="RefSeq" id="WP_093727676.1">
    <property type="nucleotide sequence ID" value="NZ_FMZB01000007.1"/>
</dbReference>
<evidence type="ECO:0000313" key="3">
    <source>
        <dbReference type="EMBL" id="SDD14377.1"/>
    </source>
</evidence>
<dbReference type="Proteomes" id="UP000198666">
    <property type="component" value="Unassembled WGS sequence"/>
</dbReference>
<dbReference type="Gene3D" id="3.60.15.10">
    <property type="entry name" value="Ribonuclease Z/Hydroxyacylglutathione hydrolase-like"/>
    <property type="match status" value="1"/>
</dbReference>
<dbReference type="Pfam" id="PF12706">
    <property type="entry name" value="Lactamase_B_2"/>
    <property type="match status" value="1"/>
</dbReference>
<evidence type="ECO:0000313" key="4">
    <source>
        <dbReference type="Proteomes" id="UP000198666"/>
    </source>
</evidence>
<dbReference type="SUPFAM" id="SSF56281">
    <property type="entry name" value="Metallo-hydrolase/oxidoreductase"/>
    <property type="match status" value="1"/>
</dbReference>
<dbReference type="AlphaFoldDB" id="A0A1G6SE01"/>
<dbReference type="OrthoDB" id="9805728at2"/>
<dbReference type="PANTHER" id="PTHR43546">
    <property type="entry name" value="UPF0173 METAL-DEPENDENT HYDROLASE MJ1163-RELATED"/>
    <property type="match status" value="1"/>
</dbReference>
<feature type="domain" description="Metallo-beta-lactamase" evidence="2">
    <location>
        <begin position="6"/>
        <end position="203"/>
    </location>
</feature>
<dbReference type="EMBL" id="FMZB01000007">
    <property type="protein sequence ID" value="SDD14377.1"/>
    <property type="molecule type" value="Genomic_DNA"/>
</dbReference>
<gene>
    <name evidence="3" type="ORF">SAMN05421663_10756</name>
</gene>
<organism evidence="3 4">
    <name type="scientific">Terribacillus halophilus</name>
    <dbReference type="NCBI Taxonomy" id="361279"/>
    <lineage>
        <taxon>Bacteria</taxon>
        <taxon>Bacillati</taxon>
        <taxon>Bacillota</taxon>
        <taxon>Bacilli</taxon>
        <taxon>Bacillales</taxon>
        <taxon>Bacillaceae</taxon>
        <taxon>Terribacillus</taxon>
    </lineage>
</organism>
<proteinExistence type="predicted"/>
<dbReference type="InterPro" id="IPR001279">
    <property type="entry name" value="Metallo-B-lactamas"/>
</dbReference>
<sequence>MKIQQIRNATIVVNYAGKKILVDPMLAEKGTYPPFPNSARQDQNNPIVDLPTSIENILKDVDAVIVTHLHLDHWDDTAKDALPKDIKLFAQNEEDAALIRDAGFHNVEVLKEDTTFADIQLTKTKGEHGRGPILEVAGHVCGVVFEHPSEKTLYVAGDTVWYDGVKEEINKHDPEVIIVNGGDNQFLEGGSLVMNTDDIYEVHKAAPKAKIISVHMEAVNHWGLSREELKGYIRDKGILSNVLVPNDGDAYNF</sequence>
<dbReference type="STRING" id="361279.SAMN05421663_10756"/>
<dbReference type="GO" id="GO:0016787">
    <property type="term" value="F:hydrolase activity"/>
    <property type="evidence" value="ECO:0007669"/>
    <property type="project" value="UniProtKB-KW"/>
</dbReference>
<keyword evidence="1" id="KW-0378">Hydrolase</keyword>
<evidence type="ECO:0000259" key="2">
    <source>
        <dbReference type="SMART" id="SM00849"/>
    </source>
</evidence>
<evidence type="ECO:0000256" key="1">
    <source>
        <dbReference type="ARBA" id="ARBA00022801"/>
    </source>
</evidence>
<dbReference type="PANTHER" id="PTHR43546:SF9">
    <property type="entry name" value="L-ASCORBATE-6-PHOSPHATE LACTONASE ULAG-RELATED"/>
    <property type="match status" value="1"/>
</dbReference>